<protein>
    <submittedName>
        <fullName evidence="1">Uncharacterized protein</fullName>
    </submittedName>
</protein>
<gene>
    <name evidence="1" type="ORF">M9458_007343</name>
</gene>
<proteinExistence type="predicted"/>
<evidence type="ECO:0000313" key="2">
    <source>
        <dbReference type="Proteomes" id="UP001529510"/>
    </source>
</evidence>
<accession>A0ABD0RJT1</accession>
<sequence length="88" mass="9975">MLARLRCSFFALRALEVGKELLLQGPVRLMETHSSRKSRPVKDTLRHVKMKENRRQGELHGPSTVYVQVVGAGSRDNGASLYVFSEYN</sequence>
<dbReference type="Proteomes" id="UP001529510">
    <property type="component" value="Unassembled WGS sequence"/>
</dbReference>
<keyword evidence="2" id="KW-1185">Reference proteome</keyword>
<organism evidence="1 2">
    <name type="scientific">Cirrhinus mrigala</name>
    <name type="common">Mrigala</name>
    <dbReference type="NCBI Taxonomy" id="683832"/>
    <lineage>
        <taxon>Eukaryota</taxon>
        <taxon>Metazoa</taxon>
        <taxon>Chordata</taxon>
        <taxon>Craniata</taxon>
        <taxon>Vertebrata</taxon>
        <taxon>Euteleostomi</taxon>
        <taxon>Actinopterygii</taxon>
        <taxon>Neopterygii</taxon>
        <taxon>Teleostei</taxon>
        <taxon>Ostariophysi</taxon>
        <taxon>Cypriniformes</taxon>
        <taxon>Cyprinidae</taxon>
        <taxon>Labeoninae</taxon>
        <taxon>Labeonini</taxon>
        <taxon>Cirrhinus</taxon>
    </lineage>
</organism>
<comment type="caution">
    <text evidence="1">The sequence shown here is derived from an EMBL/GenBank/DDBJ whole genome shotgun (WGS) entry which is preliminary data.</text>
</comment>
<reference evidence="1 2" key="1">
    <citation type="submission" date="2024-05" db="EMBL/GenBank/DDBJ databases">
        <title>Genome sequencing and assembly of Indian major carp, Cirrhinus mrigala (Hamilton, 1822).</title>
        <authorList>
            <person name="Mohindra V."/>
            <person name="Chowdhury L.M."/>
            <person name="Lal K."/>
            <person name="Jena J.K."/>
        </authorList>
    </citation>
    <scope>NUCLEOTIDE SEQUENCE [LARGE SCALE GENOMIC DNA]</scope>
    <source>
        <strain evidence="1">CM1030</strain>
        <tissue evidence="1">Blood</tissue>
    </source>
</reference>
<name>A0ABD0RJT1_CIRMR</name>
<dbReference type="AlphaFoldDB" id="A0ABD0RJT1"/>
<feature type="non-terminal residue" evidence="1">
    <location>
        <position position="88"/>
    </location>
</feature>
<dbReference type="EMBL" id="JAMKFB020000003">
    <property type="protein sequence ID" value="KAL0198803.1"/>
    <property type="molecule type" value="Genomic_DNA"/>
</dbReference>
<evidence type="ECO:0000313" key="1">
    <source>
        <dbReference type="EMBL" id="KAL0198803.1"/>
    </source>
</evidence>